<evidence type="ECO:0000313" key="3">
    <source>
        <dbReference type="EMBL" id="WOV83628.1"/>
    </source>
</evidence>
<feature type="transmembrane region" description="Helical" evidence="1">
    <location>
        <begin position="46"/>
        <end position="63"/>
    </location>
</feature>
<evidence type="ECO:0000256" key="1">
    <source>
        <dbReference type="SAM" id="Phobius"/>
    </source>
</evidence>
<keyword evidence="4" id="KW-1185">Reference proteome</keyword>
<feature type="domain" description="DUF4179" evidence="2">
    <location>
        <begin position="39"/>
        <end position="127"/>
    </location>
</feature>
<evidence type="ECO:0000313" key="4">
    <source>
        <dbReference type="Proteomes" id="UP001303532"/>
    </source>
</evidence>
<sequence>MDEVEKYLAKEKEQLESRKAPEELNERLRLALEQVPPRRKTKAPKWIALAAAIMILSFVSYNYNAFAYYGKKLLGYDELMTETLAQLNEKGSGQAIEKKVILSDGTELYLDGLLTDENQSILYYTVKNPKGVVEESYFDLIRGSWTKAFATYGTSSENEDGTEIKGIQAFEAVSPFAKKLTLEYRYNEGTEQEEITFPYNPKLAMQTELKQSIRKKVHVDQGTIRFDSITATPSRTTIKAKVNVDNFDRIQLGGGGVQLLANGKPVDLTGSSSKSAIFGQDLELYYDRLPKDLDTLELVVDKFAGYQSLNEAIALSGGDDQSEEIHGKKLIIRKIEKGTDGIHVTIATEQDILLEGVSIQSKGKSTPLQTTLRADLLDVENGETYNERVLLFNTDKLPDTFSIEGMHYAKRYGERIQIIGNKKTVEGN</sequence>
<dbReference type="Pfam" id="PF13786">
    <property type="entry name" value="DUF4179"/>
    <property type="match status" value="1"/>
</dbReference>
<organism evidence="3 4">
    <name type="scientific">Sporosarcina jeotgali</name>
    <dbReference type="NCBI Taxonomy" id="3020056"/>
    <lineage>
        <taxon>Bacteria</taxon>
        <taxon>Bacillati</taxon>
        <taxon>Bacillota</taxon>
        <taxon>Bacilli</taxon>
        <taxon>Bacillales</taxon>
        <taxon>Caryophanaceae</taxon>
        <taxon>Sporosarcina</taxon>
    </lineage>
</organism>
<keyword evidence="1" id="KW-1133">Transmembrane helix</keyword>
<reference evidence="3 4" key="1">
    <citation type="submission" date="2023-01" db="EMBL/GenBank/DDBJ databases">
        <title>Sporosarcina sp. nov., isolated from Korean tranditional fermented seafood 'Jeotgal'.</title>
        <authorList>
            <person name="Yang A.-I."/>
        </authorList>
    </citation>
    <scope>NUCLEOTIDE SEQUENCE [LARGE SCALE GENOMIC DNA]</scope>
    <source>
        <strain evidence="3 4">B2O-1</strain>
    </source>
</reference>
<protein>
    <submittedName>
        <fullName evidence="3">DUF4179 domain-containing protein</fullName>
    </submittedName>
</protein>
<proteinExistence type="predicted"/>
<keyword evidence="1" id="KW-0472">Membrane</keyword>
<evidence type="ECO:0000259" key="2">
    <source>
        <dbReference type="Pfam" id="PF13786"/>
    </source>
</evidence>
<accession>A0ABZ0KUV6</accession>
<keyword evidence="1" id="KW-0812">Transmembrane</keyword>
<name>A0ABZ0KUV6_9BACL</name>
<gene>
    <name evidence="3" type="ORF">PGH26_12155</name>
</gene>
<dbReference type="InterPro" id="IPR025436">
    <property type="entry name" value="DUF4179"/>
</dbReference>
<dbReference type="EMBL" id="CP116341">
    <property type="protein sequence ID" value="WOV83628.1"/>
    <property type="molecule type" value="Genomic_DNA"/>
</dbReference>
<dbReference type="RefSeq" id="WP_323691320.1">
    <property type="nucleotide sequence ID" value="NZ_CP116341.1"/>
</dbReference>
<dbReference type="Proteomes" id="UP001303532">
    <property type="component" value="Chromosome"/>
</dbReference>